<evidence type="ECO:0000313" key="10">
    <source>
        <dbReference type="Proteomes" id="UP000662973"/>
    </source>
</evidence>
<dbReference type="Proteomes" id="UP000662973">
    <property type="component" value="Chromosome"/>
</dbReference>
<evidence type="ECO:0000313" key="9">
    <source>
        <dbReference type="EMBL" id="QSG09884.1"/>
    </source>
</evidence>
<keyword evidence="2 4" id="KW-0521">NADP</keyword>
<dbReference type="KEGG" id="hds:HSR122_2508"/>
<dbReference type="Gene3D" id="3.40.50.720">
    <property type="entry name" value="NAD(P)-binding Rossmann-like Domain"/>
    <property type="match status" value="1"/>
</dbReference>
<protein>
    <recommendedName>
        <fullName evidence="4 5">Pyrroline-5-carboxylate reductase</fullName>
        <shortName evidence="4">P5C reductase</shortName>
        <shortName evidence="4">P5CR</shortName>
        <ecNumber evidence="4 5">1.5.1.2</ecNumber>
    </recommendedName>
    <alternativeName>
        <fullName evidence="4">PCA reductase</fullName>
    </alternativeName>
</protein>
<dbReference type="InterPro" id="IPR028939">
    <property type="entry name" value="P5C_Rdtase_cat_N"/>
</dbReference>
<dbReference type="GO" id="GO:0055129">
    <property type="term" value="P:L-proline biosynthetic process"/>
    <property type="evidence" value="ECO:0007669"/>
    <property type="project" value="UniProtKB-UniRule"/>
</dbReference>
<keyword evidence="4" id="KW-0641">Proline biosynthesis</keyword>
<dbReference type="AlphaFoldDB" id="A0A897NBT9"/>
<comment type="function">
    <text evidence="4">Catalyzes the reduction of 1-pyrroline-5-carboxylate (PCA) to L-proline.</text>
</comment>
<evidence type="ECO:0000256" key="1">
    <source>
        <dbReference type="ARBA" id="ARBA00005525"/>
    </source>
</evidence>
<dbReference type="InterPro" id="IPR036291">
    <property type="entry name" value="NAD(P)-bd_dom_sf"/>
</dbReference>
<evidence type="ECO:0000256" key="4">
    <source>
        <dbReference type="HAMAP-Rule" id="MF_01925"/>
    </source>
</evidence>
<dbReference type="Gene3D" id="1.10.3730.10">
    <property type="entry name" value="ProC C-terminal domain-like"/>
    <property type="match status" value="1"/>
</dbReference>
<dbReference type="SUPFAM" id="SSF51735">
    <property type="entry name" value="NAD(P)-binding Rossmann-fold domains"/>
    <property type="match status" value="1"/>
</dbReference>
<sequence>MIEPDQTYNGHYDRRQRAIVSGEIAVGMSPNTLYSGKMVDVSVIGCGNMGGALVKGFARSGQHRVTAIDADPDALEAVEAYSTTTTTDLAAAGESDVVVLAVKPDVVATVLDELELSTDQTLVTVAAGVSRSFVADRTDATVVRVMPNLAAETGDMAAAVTRDGLSEDVRELLETVGEYAVIDEALMDVSTAVNGSGPAFVFYLIGAMKEAGIEGGLEPEQAETLAAQTFKGAAETVLRDERSVDELIDAVCSPNGTTIEGMEVLWDSDVEDRIVEAVGAAERRSAEIAEAFDDE</sequence>
<dbReference type="UniPathway" id="UPA00098">
    <property type="reaction ID" value="UER00361"/>
</dbReference>
<reference evidence="9 10" key="1">
    <citation type="submission" date="2020-11" db="EMBL/GenBank/DDBJ databases">
        <title>Carbohydrate-dependent, anaerobic sulfur respiration: A novel catabolism in halophilic archaea.</title>
        <authorList>
            <person name="Sorokin D.Y."/>
            <person name="Messina E."/>
            <person name="Smedile F."/>
            <person name="La Cono V."/>
            <person name="Hallsworth J.E."/>
            <person name="Yakimov M.M."/>
        </authorList>
    </citation>
    <scope>NUCLEOTIDE SEQUENCE [LARGE SCALE GENOMIC DNA]</scope>
    <source>
        <strain evidence="9 10">HSR12-2</strain>
    </source>
</reference>
<keyword evidence="4" id="KW-0963">Cytoplasm</keyword>
<evidence type="ECO:0000256" key="5">
    <source>
        <dbReference type="NCBIfam" id="TIGR00112"/>
    </source>
</evidence>
<dbReference type="EMBL" id="CP064788">
    <property type="protein sequence ID" value="QSG09884.1"/>
    <property type="molecule type" value="Genomic_DNA"/>
</dbReference>
<dbReference type="PANTHER" id="PTHR11645">
    <property type="entry name" value="PYRROLINE-5-CARBOXYLATE REDUCTASE"/>
    <property type="match status" value="1"/>
</dbReference>
<evidence type="ECO:0000256" key="3">
    <source>
        <dbReference type="ARBA" id="ARBA00023002"/>
    </source>
</evidence>
<evidence type="ECO:0000259" key="8">
    <source>
        <dbReference type="Pfam" id="PF14748"/>
    </source>
</evidence>
<feature type="binding site" evidence="6">
    <location>
        <begin position="101"/>
        <end position="104"/>
    </location>
    <ligand>
        <name>NADP(+)</name>
        <dbReference type="ChEBI" id="CHEBI:58349"/>
    </ligand>
</feature>
<dbReference type="Pfam" id="PF14748">
    <property type="entry name" value="P5CR_dimer"/>
    <property type="match status" value="1"/>
</dbReference>
<keyword evidence="10" id="KW-1185">Reference proteome</keyword>
<dbReference type="InterPro" id="IPR000304">
    <property type="entry name" value="Pyrroline-COOH_reductase"/>
</dbReference>
<name>A0A897NBT9_9EURY</name>
<dbReference type="InterPro" id="IPR029036">
    <property type="entry name" value="P5CR_dimer"/>
</dbReference>
<dbReference type="SUPFAM" id="SSF48179">
    <property type="entry name" value="6-phosphogluconate dehydrogenase C-terminal domain-like"/>
    <property type="match status" value="1"/>
</dbReference>
<comment type="subcellular location">
    <subcellularLocation>
        <location evidence="4">Cytoplasm</location>
    </subcellularLocation>
</comment>
<comment type="catalytic activity">
    <reaction evidence="4">
        <text>L-proline + NADP(+) = (S)-1-pyrroline-5-carboxylate + NADPH + 2 H(+)</text>
        <dbReference type="Rhea" id="RHEA:14109"/>
        <dbReference type="ChEBI" id="CHEBI:15378"/>
        <dbReference type="ChEBI" id="CHEBI:17388"/>
        <dbReference type="ChEBI" id="CHEBI:57783"/>
        <dbReference type="ChEBI" id="CHEBI:58349"/>
        <dbReference type="ChEBI" id="CHEBI:60039"/>
        <dbReference type="EC" id="1.5.1.2"/>
    </reaction>
</comment>
<dbReference type="PANTHER" id="PTHR11645:SF0">
    <property type="entry name" value="PYRROLINE-5-CARBOXYLATE REDUCTASE 3"/>
    <property type="match status" value="1"/>
</dbReference>
<keyword evidence="3 4" id="KW-0560">Oxidoreductase</keyword>
<evidence type="ECO:0000256" key="2">
    <source>
        <dbReference type="ARBA" id="ARBA00022857"/>
    </source>
</evidence>
<dbReference type="NCBIfam" id="TIGR00112">
    <property type="entry name" value="proC"/>
    <property type="match status" value="1"/>
</dbReference>
<dbReference type="GO" id="GO:0004735">
    <property type="term" value="F:pyrroline-5-carboxylate reductase activity"/>
    <property type="evidence" value="ECO:0007669"/>
    <property type="project" value="UniProtKB-UniRule"/>
</dbReference>
<organism evidence="9 10">
    <name type="scientific">Halapricum desulfuricans</name>
    <dbReference type="NCBI Taxonomy" id="2841257"/>
    <lineage>
        <taxon>Archaea</taxon>
        <taxon>Methanobacteriati</taxon>
        <taxon>Methanobacteriota</taxon>
        <taxon>Stenosarchaea group</taxon>
        <taxon>Halobacteria</taxon>
        <taxon>Halobacteriales</taxon>
        <taxon>Haloarculaceae</taxon>
        <taxon>Halapricum</taxon>
    </lineage>
</organism>
<dbReference type="Pfam" id="PF03807">
    <property type="entry name" value="F420_oxidored"/>
    <property type="match status" value="1"/>
</dbReference>
<comment type="similarity">
    <text evidence="1 4">Belongs to the pyrroline-5-carboxylate reductase family.</text>
</comment>
<dbReference type="InterPro" id="IPR008927">
    <property type="entry name" value="6-PGluconate_DH-like_C_sf"/>
</dbReference>
<comment type="catalytic activity">
    <reaction evidence="4">
        <text>L-proline + NAD(+) = (S)-1-pyrroline-5-carboxylate + NADH + 2 H(+)</text>
        <dbReference type="Rhea" id="RHEA:14105"/>
        <dbReference type="ChEBI" id="CHEBI:15378"/>
        <dbReference type="ChEBI" id="CHEBI:17388"/>
        <dbReference type="ChEBI" id="CHEBI:57540"/>
        <dbReference type="ChEBI" id="CHEBI:57945"/>
        <dbReference type="ChEBI" id="CHEBI:60039"/>
        <dbReference type="EC" id="1.5.1.2"/>
    </reaction>
</comment>
<dbReference type="HAMAP" id="MF_01925">
    <property type="entry name" value="P5C_reductase"/>
    <property type="match status" value="1"/>
</dbReference>
<accession>A0A897NBT9</accession>
<evidence type="ECO:0000256" key="6">
    <source>
        <dbReference type="PIRSR" id="PIRSR000193-1"/>
    </source>
</evidence>
<keyword evidence="4" id="KW-0028">Amino-acid biosynthesis</keyword>
<dbReference type="GO" id="GO:0005737">
    <property type="term" value="C:cytoplasm"/>
    <property type="evidence" value="ECO:0007669"/>
    <property type="project" value="UniProtKB-SubCell"/>
</dbReference>
<comment type="pathway">
    <text evidence="4">Amino-acid biosynthesis; L-proline biosynthesis; L-proline from L-glutamate 5-semialdehyde: step 1/1.</text>
</comment>
<feature type="domain" description="Pyrroline-5-carboxylate reductase dimerisation" evidence="8">
    <location>
        <begin position="184"/>
        <end position="287"/>
    </location>
</feature>
<feature type="domain" description="Pyrroline-5-carboxylate reductase catalytic N-terminal" evidence="7">
    <location>
        <begin position="41"/>
        <end position="128"/>
    </location>
</feature>
<evidence type="ECO:0000259" key="7">
    <source>
        <dbReference type="Pfam" id="PF03807"/>
    </source>
</evidence>
<proteinExistence type="inferred from homology"/>
<dbReference type="FunFam" id="1.10.3730.10:FF:000001">
    <property type="entry name" value="Pyrroline-5-carboxylate reductase"/>
    <property type="match status" value="1"/>
</dbReference>
<dbReference type="EC" id="1.5.1.2" evidence="4 5"/>
<dbReference type="PIRSF" id="PIRSF000193">
    <property type="entry name" value="Pyrrol-5-carb_rd"/>
    <property type="match status" value="1"/>
</dbReference>
<feature type="binding site" evidence="6">
    <location>
        <begin position="44"/>
        <end position="49"/>
    </location>
    <ligand>
        <name>NADP(+)</name>
        <dbReference type="ChEBI" id="CHEBI:58349"/>
    </ligand>
</feature>
<gene>
    <name evidence="9" type="primary">proC2</name>
    <name evidence="4" type="synonym">proC</name>
    <name evidence="9" type="ORF">HSR122_2508</name>
</gene>